<dbReference type="PANTHER" id="PTHR44688:SF16">
    <property type="entry name" value="DNA-BINDING TRANSCRIPTIONAL ACTIVATOR DEVR_DOSR"/>
    <property type="match status" value="1"/>
</dbReference>
<dbReference type="GO" id="GO:0003677">
    <property type="term" value="F:DNA binding"/>
    <property type="evidence" value="ECO:0007669"/>
    <property type="project" value="UniProtKB-KW"/>
</dbReference>
<evidence type="ECO:0000259" key="4">
    <source>
        <dbReference type="PROSITE" id="PS50043"/>
    </source>
</evidence>
<reference evidence="5" key="1">
    <citation type="submission" date="2021-02" db="EMBL/GenBank/DDBJ databases">
        <title>Draft genome sequence of Microbispora sp. RL4-1S isolated from rice leaves in Thailand.</title>
        <authorList>
            <person name="Muangham S."/>
            <person name="Duangmal K."/>
        </authorList>
    </citation>
    <scope>NUCLEOTIDE SEQUENCE</scope>
    <source>
        <strain evidence="5">RL4-1S</strain>
    </source>
</reference>
<dbReference type="PANTHER" id="PTHR44688">
    <property type="entry name" value="DNA-BINDING TRANSCRIPTIONAL ACTIVATOR DEVR_DOSR"/>
    <property type="match status" value="1"/>
</dbReference>
<feature type="domain" description="HTH luxR-type" evidence="4">
    <location>
        <begin position="651"/>
        <end position="715"/>
    </location>
</feature>
<evidence type="ECO:0000313" key="6">
    <source>
        <dbReference type="Proteomes" id="UP000674234"/>
    </source>
</evidence>
<dbReference type="PROSITE" id="PS00622">
    <property type="entry name" value="HTH_LUXR_1"/>
    <property type="match status" value="1"/>
</dbReference>
<evidence type="ECO:0000313" key="5">
    <source>
        <dbReference type="EMBL" id="MBP2706100.1"/>
    </source>
</evidence>
<dbReference type="InterPro" id="IPR036388">
    <property type="entry name" value="WH-like_DNA-bd_sf"/>
</dbReference>
<accession>A0A940WIA0</accession>
<dbReference type="InterPro" id="IPR016032">
    <property type="entry name" value="Sig_transdc_resp-reg_C-effctor"/>
</dbReference>
<dbReference type="RefSeq" id="WP_210157364.1">
    <property type="nucleotide sequence ID" value="NZ_JAFCNB010000010.1"/>
</dbReference>
<dbReference type="InterPro" id="IPR000792">
    <property type="entry name" value="Tscrpt_reg_LuxR_C"/>
</dbReference>
<keyword evidence="6" id="KW-1185">Reference proteome</keyword>
<keyword evidence="1" id="KW-0805">Transcription regulation</keyword>
<evidence type="ECO:0000256" key="3">
    <source>
        <dbReference type="ARBA" id="ARBA00023163"/>
    </source>
</evidence>
<evidence type="ECO:0000256" key="1">
    <source>
        <dbReference type="ARBA" id="ARBA00023015"/>
    </source>
</evidence>
<gene>
    <name evidence="5" type="ORF">JOL79_20025</name>
</gene>
<keyword evidence="2" id="KW-0238">DNA-binding</keyword>
<dbReference type="SUPFAM" id="SSF52540">
    <property type="entry name" value="P-loop containing nucleoside triphosphate hydrolases"/>
    <property type="match status" value="1"/>
</dbReference>
<dbReference type="CDD" id="cd06170">
    <property type="entry name" value="LuxR_C_like"/>
    <property type="match status" value="1"/>
</dbReference>
<dbReference type="PROSITE" id="PS50043">
    <property type="entry name" value="HTH_LUXR_2"/>
    <property type="match status" value="1"/>
</dbReference>
<dbReference type="PRINTS" id="PR00038">
    <property type="entry name" value="HTHLUXR"/>
</dbReference>
<dbReference type="AlphaFoldDB" id="A0A940WIA0"/>
<sequence length="715" mass="74010">MLVLRGEPGIGRTALLDHSPGTNVRVVRSRGIRDEADLALGALHRILGVTGDADPLRDGIRATAAVADLSRPNGLLLIIDDAQWLDQPSAEALLFATRRTAGVSLVLACADGEGPACLAEPGLPELRLERLADDDAGRIVDTHAGSLPARVRANLVAAGEGNPRTLVTLARAVTADQRAGRLTSPWAPMESAVTAQPPVSDAARALLVLLAVMGARGDADLTTLLPAAGRVGASVRELTETERAGLVTVTGSAVAFRHPQARIAAYASAPLELRAAAHRAAAATPGTSARESVWHRAAAAFGPEEDTAAALVAAARRTGAEEAADALQAAAELSASPATRGERLALAASAAAEAGQRVRAAGLTAEARRHGVGAPVMWSGATAVAAALDGIRLRLLAGEGALALDAAGALVAGCRERELHGRLPAILEVVASCHIQAGGYEAARTAAAEGLDRAEHLGDTTGAARLHAVLAWLAAVTGAAVPAGRYELEDDEVRALRAWAEGAGDAARGDWSRMRGRPLPDGPLALLAGLDHMEAAMRVGDRARADEMCRRVEATAAAVAAPWTATLVSRCHALTGHGPWPEPAEGEDDPFGRGRGLLLHGEWLRRSRRRGAAAARFGEAVAIFERLGAWPWLERARAELSACGGEAARMDAAPVAPLTPQELRVARLAAAGATNREIAQSLALSPRTVGFHLYRAFRKLGVSSRAELAARTLPG</sequence>
<dbReference type="SMART" id="SM00421">
    <property type="entry name" value="HTH_LUXR"/>
    <property type="match status" value="1"/>
</dbReference>
<dbReference type="EMBL" id="JAFCNB010000010">
    <property type="protein sequence ID" value="MBP2706100.1"/>
    <property type="molecule type" value="Genomic_DNA"/>
</dbReference>
<organism evidence="5 6">
    <name type="scientific">Microbispora oryzae</name>
    <dbReference type="NCBI Taxonomy" id="2806554"/>
    <lineage>
        <taxon>Bacteria</taxon>
        <taxon>Bacillati</taxon>
        <taxon>Actinomycetota</taxon>
        <taxon>Actinomycetes</taxon>
        <taxon>Streptosporangiales</taxon>
        <taxon>Streptosporangiaceae</taxon>
        <taxon>Microbispora</taxon>
    </lineage>
</organism>
<dbReference type="InterPro" id="IPR027417">
    <property type="entry name" value="P-loop_NTPase"/>
</dbReference>
<dbReference type="GO" id="GO:0006355">
    <property type="term" value="P:regulation of DNA-templated transcription"/>
    <property type="evidence" value="ECO:0007669"/>
    <property type="project" value="InterPro"/>
</dbReference>
<evidence type="ECO:0000256" key="2">
    <source>
        <dbReference type="ARBA" id="ARBA00023125"/>
    </source>
</evidence>
<dbReference type="Pfam" id="PF00196">
    <property type="entry name" value="GerE"/>
    <property type="match status" value="1"/>
</dbReference>
<proteinExistence type="predicted"/>
<dbReference type="Proteomes" id="UP000674234">
    <property type="component" value="Unassembled WGS sequence"/>
</dbReference>
<name>A0A940WIA0_9ACTN</name>
<keyword evidence="3" id="KW-0804">Transcription</keyword>
<dbReference type="SUPFAM" id="SSF46894">
    <property type="entry name" value="C-terminal effector domain of the bipartite response regulators"/>
    <property type="match status" value="1"/>
</dbReference>
<protein>
    <recommendedName>
        <fullName evidence="4">HTH luxR-type domain-containing protein</fullName>
    </recommendedName>
</protein>
<dbReference type="Gene3D" id="1.10.10.10">
    <property type="entry name" value="Winged helix-like DNA-binding domain superfamily/Winged helix DNA-binding domain"/>
    <property type="match status" value="1"/>
</dbReference>
<comment type="caution">
    <text evidence="5">The sequence shown here is derived from an EMBL/GenBank/DDBJ whole genome shotgun (WGS) entry which is preliminary data.</text>
</comment>